<dbReference type="Proteomes" id="UP000027982">
    <property type="component" value="Chromosome"/>
</dbReference>
<dbReference type="HOGENOM" id="CLU_3343926_0_0_0"/>
<accession>A0A068NKS5</accession>
<evidence type="ECO:0000313" key="1">
    <source>
        <dbReference type="EMBL" id="AIE84188.1"/>
    </source>
</evidence>
<gene>
    <name evidence="1" type="ORF">OP10G_0820</name>
</gene>
<dbReference type="AlphaFoldDB" id="A0A068NKS5"/>
<dbReference type="EMBL" id="CP007139">
    <property type="protein sequence ID" value="AIE84188.1"/>
    <property type="molecule type" value="Genomic_DNA"/>
</dbReference>
<proteinExistence type="predicted"/>
<keyword evidence="2" id="KW-1185">Reference proteome</keyword>
<evidence type="ECO:0000313" key="2">
    <source>
        <dbReference type="Proteomes" id="UP000027982"/>
    </source>
</evidence>
<sequence>MCERLSEIDFLYYDEPEPIEDHLWAFIERSVDDIHLH</sequence>
<reference evidence="1 2" key="1">
    <citation type="journal article" date="2014" name="PLoS ONE">
        <title>The first complete genome sequence of the class fimbriimonadia in the phylum armatimonadetes.</title>
        <authorList>
            <person name="Hu Z.Y."/>
            <person name="Wang Y.Z."/>
            <person name="Im W.T."/>
            <person name="Wang S.Y."/>
            <person name="Zhao G.P."/>
            <person name="Zheng H.J."/>
            <person name="Quan Z.X."/>
        </authorList>
    </citation>
    <scope>NUCLEOTIDE SEQUENCE [LARGE SCALE GENOMIC DNA]</scope>
    <source>
        <strain evidence="1">Gsoil 348</strain>
    </source>
</reference>
<protein>
    <submittedName>
        <fullName evidence="1">Uncharacterized protein</fullName>
    </submittedName>
</protein>
<name>A0A068NKS5_FIMGI</name>
<organism evidence="1 2">
    <name type="scientific">Fimbriimonas ginsengisoli Gsoil 348</name>
    <dbReference type="NCBI Taxonomy" id="661478"/>
    <lineage>
        <taxon>Bacteria</taxon>
        <taxon>Bacillati</taxon>
        <taxon>Armatimonadota</taxon>
        <taxon>Fimbriimonadia</taxon>
        <taxon>Fimbriimonadales</taxon>
        <taxon>Fimbriimonadaceae</taxon>
        <taxon>Fimbriimonas</taxon>
    </lineage>
</organism>
<dbReference type="KEGG" id="fgi:OP10G_0820"/>